<name>A0A9X2XZT4_9BACT</name>
<dbReference type="Pfam" id="PF14375">
    <property type="entry name" value="Cys_rich_CWC"/>
    <property type="match status" value="1"/>
</dbReference>
<organism evidence="1 2">
    <name type="scientific">Paraflavisolibacter caeni</name>
    <dbReference type="NCBI Taxonomy" id="2982496"/>
    <lineage>
        <taxon>Bacteria</taxon>
        <taxon>Pseudomonadati</taxon>
        <taxon>Bacteroidota</taxon>
        <taxon>Chitinophagia</taxon>
        <taxon>Chitinophagales</taxon>
        <taxon>Chitinophagaceae</taxon>
        <taxon>Paraflavisolibacter</taxon>
    </lineage>
</organism>
<dbReference type="InterPro" id="IPR032720">
    <property type="entry name" value="Cys_rich_CWC"/>
</dbReference>
<protein>
    <submittedName>
        <fullName evidence="1">Cysteine-rich CWC family protein</fullName>
    </submittedName>
</protein>
<evidence type="ECO:0000313" key="1">
    <source>
        <dbReference type="EMBL" id="MCU7551732.1"/>
    </source>
</evidence>
<keyword evidence="2" id="KW-1185">Reference proteome</keyword>
<reference evidence="1" key="1">
    <citation type="submission" date="2022-09" db="EMBL/GenBank/DDBJ databases">
        <authorList>
            <person name="Yuan C."/>
            <person name="Ke Z."/>
        </authorList>
    </citation>
    <scope>NUCLEOTIDE SEQUENCE</scope>
    <source>
        <strain evidence="1">LB-8</strain>
    </source>
</reference>
<dbReference type="EMBL" id="JAOTIF010000023">
    <property type="protein sequence ID" value="MCU7551732.1"/>
    <property type="molecule type" value="Genomic_DNA"/>
</dbReference>
<sequence length="70" mass="8207">MPIHEDKRCPRCSNVFECKAGSIAQCDCSKIVLSLEERAFIEDKYKDCLCLNCLKDLKNKYVFFKEKYFG</sequence>
<gene>
    <name evidence="1" type="ORF">OCK74_21605</name>
</gene>
<dbReference type="AlphaFoldDB" id="A0A9X2XZT4"/>
<reference evidence="1" key="2">
    <citation type="submission" date="2023-04" db="EMBL/GenBank/DDBJ databases">
        <title>Paracnuella aquatica gen. nov., sp. nov., a member of the family Chitinophagaceae isolated from a hot spring.</title>
        <authorList>
            <person name="Wang C."/>
        </authorList>
    </citation>
    <scope>NUCLEOTIDE SEQUENCE</scope>
    <source>
        <strain evidence="1">LB-8</strain>
    </source>
</reference>
<evidence type="ECO:0000313" key="2">
    <source>
        <dbReference type="Proteomes" id="UP001155483"/>
    </source>
</evidence>
<proteinExistence type="predicted"/>
<dbReference type="Proteomes" id="UP001155483">
    <property type="component" value="Unassembled WGS sequence"/>
</dbReference>
<accession>A0A9X2XZT4</accession>
<comment type="caution">
    <text evidence="1">The sequence shown here is derived from an EMBL/GenBank/DDBJ whole genome shotgun (WGS) entry which is preliminary data.</text>
</comment>